<accession>V7I0K0</accession>
<comment type="caution">
    <text evidence="1">The sequence shown here is derived from an EMBL/GenBank/DDBJ whole genome shotgun (WGS) entry which is preliminary data.</text>
</comment>
<dbReference type="AlphaFoldDB" id="V7I0K0"/>
<gene>
    <name evidence="1" type="ORF">LEQ_1422</name>
</gene>
<sequence length="250" mass="28309">MTHMYIGSTKIDSFGMIVGAREQNILIKEIAPRLKFNLEKQLPDIEVTEYCQSQQSEALYFKTVQRGSGVRGASFSIRNHTAKSTTDFEFHLSDYERETDLIVAVVTALNEFYQALAEPAITSVAMDAAKSKSQTSLDLFLHQTFRLGVAQAIDSFLVTYNKVSGSSEATHLVLSLLELYTEGLLATDNEKVKWRAKWHVPEHYPQAVNIGRCEFFISGFNANQPLFYAVYNRNIIRFYADPTVILMLDK</sequence>
<evidence type="ECO:0000313" key="1">
    <source>
        <dbReference type="EMBL" id="ETA75075.1"/>
    </source>
</evidence>
<organism evidence="1 2">
    <name type="scientific">Ligilactobacillus equi DPC 6820</name>
    <dbReference type="NCBI Taxonomy" id="1392007"/>
    <lineage>
        <taxon>Bacteria</taxon>
        <taxon>Bacillati</taxon>
        <taxon>Bacillota</taxon>
        <taxon>Bacilli</taxon>
        <taxon>Lactobacillales</taxon>
        <taxon>Lactobacillaceae</taxon>
        <taxon>Ligilactobacillus</taxon>
    </lineage>
</organism>
<protein>
    <submittedName>
        <fullName evidence="1">Uncharacterized protein</fullName>
    </submittedName>
</protein>
<keyword evidence="2" id="KW-1185">Reference proteome</keyword>
<dbReference type="Proteomes" id="UP000018559">
    <property type="component" value="Unassembled WGS sequence"/>
</dbReference>
<reference evidence="1 2" key="1">
    <citation type="journal article" date="2014" name="Genome Announc.">
        <title>The Genome of the Predominant Equine Lactobacillus Species, Lactobacillus equi, Is Reflective of Its Lifestyle Adaptations to an Herbivorous Host.</title>
        <authorList>
            <person name="O'Donnell M.M."/>
            <person name="Harris H.M."/>
            <person name="O'Toole P.W."/>
            <person name="Ross R.P."/>
        </authorList>
    </citation>
    <scope>NUCLEOTIDE SEQUENCE [LARGE SCALE GENOMIC DNA]</scope>
    <source>
        <strain evidence="1 2">DPC 6820</strain>
    </source>
</reference>
<evidence type="ECO:0000313" key="2">
    <source>
        <dbReference type="Proteomes" id="UP000018559"/>
    </source>
</evidence>
<proteinExistence type="predicted"/>
<dbReference type="PATRIC" id="fig|1392007.3.peg.93"/>
<name>V7I0K0_9LACO</name>
<dbReference type="EMBL" id="AWWH01000012">
    <property type="protein sequence ID" value="ETA75075.1"/>
    <property type="molecule type" value="Genomic_DNA"/>
</dbReference>